<dbReference type="Pfam" id="PF07949">
    <property type="entry name" value="YbbR"/>
    <property type="match status" value="1"/>
</dbReference>
<dbReference type="EMBL" id="PNJD01000154">
    <property type="protein sequence ID" value="PMP97620.1"/>
    <property type="molecule type" value="Genomic_DNA"/>
</dbReference>
<comment type="caution">
    <text evidence="2">The sequence shown here is derived from an EMBL/GenBank/DDBJ whole genome shotgun (WGS) entry which is preliminary data.</text>
</comment>
<dbReference type="PANTHER" id="PTHR37804:SF1">
    <property type="entry name" value="CDAA REGULATORY PROTEIN CDAR"/>
    <property type="match status" value="1"/>
</dbReference>
<proteinExistence type="predicted"/>
<dbReference type="Proteomes" id="UP000235619">
    <property type="component" value="Unassembled WGS sequence"/>
</dbReference>
<evidence type="ECO:0000313" key="3">
    <source>
        <dbReference type="Proteomes" id="UP000235460"/>
    </source>
</evidence>
<reference evidence="3 4" key="1">
    <citation type="submission" date="2018-01" db="EMBL/GenBank/DDBJ databases">
        <title>Metagenomic assembled genomes from two thermal pools in the Uzon Caldera, Kamchatka, Russia.</title>
        <authorList>
            <person name="Wilkins L."/>
            <person name="Ettinger C."/>
        </authorList>
    </citation>
    <scope>NUCLEOTIDE SEQUENCE [LARGE SCALE GENOMIC DNA]</scope>
    <source>
        <strain evidence="2">ARK-04</strain>
        <strain evidence="1">ZAV-08</strain>
    </source>
</reference>
<evidence type="ECO:0000313" key="4">
    <source>
        <dbReference type="Proteomes" id="UP000235619"/>
    </source>
</evidence>
<dbReference type="InterPro" id="IPR053154">
    <property type="entry name" value="c-di-AMP_regulator"/>
</dbReference>
<dbReference type="Proteomes" id="UP000235460">
    <property type="component" value="Unassembled WGS sequence"/>
</dbReference>
<dbReference type="Gene3D" id="2.170.120.30">
    <property type="match status" value="1"/>
</dbReference>
<dbReference type="InterPro" id="IPR012505">
    <property type="entry name" value="YbbR"/>
</dbReference>
<dbReference type="PANTHER" id="PTHR37804">
    <property type="entry name" value="CDAA REGULATORY PROTEIN CDAR"/>
    <property type="match status" value="1"/>
</dbReference>
<dbReference type="EMBL" id="PNIK01000042">
    <property type="protein sequence ID" value="PMP67672.1"/>
    <property type="molecule type" value="Genomic_DNA"/>
</dbReference>
<organism evidence="2 4">
    <name type="scientific">Thermodesulfobacterium geofontis</name>
    <dbReference type="NCBI Taxonomy" id="1295609"/>
    <lineage>
        <taxon>Bacteria</taxon>
        <taxon>Pseudomonadati</taxon>
        <taxon>Thermodesulfobacteriota</taxon>
        <taxon>Thermodesulfobacteria</taxon>
        <taxon>Thermodesulfobacteriales</taxon>
        <taxon>Thermodesulfobacteriaceae</taxon>
        <taxon>Thermodesulfobacterium</taxon>
    </lineage>
</organism>
<accession>A0A2N7QFH7</accession>
<dbReference type="AlphaFoldDB" id="A0A2N7QFH7"/>
<protein>
    <recommendedName>
        <fullName evidence="5">YbbR family protein</fullName>
    </recommendedName>
</protein>
<name>A0A2N7QFH7_9BACT</name>
<gene>
    <name evidence="2" type="ORF">C0169_02530</name>
    <name evidence="1" type="ORF">C0190_02810</name>
</gene>
<evidence type="ECO:0008006" key="5">
    <source>
        <dbReference type="Google" id="ProtNLM"/>
    </source>
</evidence>
<evidence type="ECO:0000313" key="1">
    <source>
        <dbReference type="EMBL" id="PMP67672.1"/>
    </source>
</evidence>
<sequence>MRFKREHRLKIISFILAVTLWYFVVLGKPVEKDLEIPIILKNSNPNYLVEISPSEVLLKVEATRRILRNFPNNNLKLEIDISRYSSGVHQIRVPIENLNLPSDLKVKEIKPNLITLVIKRVGIKRIPVKPTYETEENFPKRFKLIIKPSYVTIKAPVEVLVTTYYIPTQPLDILKLKIKREIEADLVLPPGILSVYPKKVKIFYHE</sequence>
<evidence type="ECO:0000313" key="2">
    <source>
        <dbReference type="EMBL" id="PMP97620.1"/>
    </source>
</evidence>